<dbReference type="EMBL" id="KL198028">
    <property type="protein sequence ID" value="KDQ16347.1"/>
    <property type="molecule type" value="Genomic_DNA"/>
</dbReference>
<feature type="compositionally biased region" description="Low complexity" evidence="1">
    <location>
        <begin position="287"/>
        <end position="320"/>
    </location>
</feature>
<gene>
    <name evidence="2" type="ORF">BOTBODRAFT_144716</name>
</gene>
<protein>
    <submittedName>
        <fullName evidence="2">Uncharacterized protein</fullName>
    </submittedName>
</protein>
<dbReference type="AlphaFoldDB" id="A0A067MWX5"/>
<name>A0A067MWX5_BOTB1</name>
<sequence>MSLHSVVCSPSRPPFIQALGFGTLGRYKSLSPELSQTSHLLANPHPQRSSHIYKMARAPSSLQRRCSKTPLHPLGNSVHPYQRKTSGLVKPEVAQKPWGIIPSHAWSNAAGFQIQLDAAHRTITAARSENDTGSDLLFCDVTRRHSRLARRNSQVSVSTYTPAYGNLSHSALSPIKEDDAPSSAANSDIEGHIDLTGGRRGGISSLSLHPEEGVPSPESPPAPCAVLTASAHMTPVAPSTPPRTLTLAPTSASPPTSLCPGLSPFNLGTWSAASPAEQKAMVAMVTTGSGSPYTSPSSASSQSPLPSPSPASSRPLRSQPCRIHRIKYNAGINTIPPRPKLILARDPPSALTSKSKPESGVHLRLHPPSRSTQRVQIQPARQARPGNPQPQPQLTPAPASCLISSHSPSRLVSEPRTLSHSKSRLHEPRDGSGSGEEAVCEYVCPPWVPDPQAEEERASALDGLHSYLGNATAADFWPYPIAALDRGRRRGRGFSLWDLRVGRIREEYLSS</sequence>
<feature type="compositionally biased region" description="Polar residues" evidence="1">
    <location>
        <begin position="402"/>
        <end position="420"/>
    </location>
</feature>
<proteinExistence type="predicted"/>
<feature type="region of interest" description="Disordered" evidence="1">
    <location>
        <begin position="287"/>
        <end position="437"/>
    </location>
</feature>
<dbReference type="InParanoid" id="A0A067MWX5"/>
<organism evidence="2 3">
    <name type="scientific">Botryobasidium botryosum (strain FD-172 SS1)</name>
    <dbReference type="NCBI Taxonomy" id="930990"/>
    <lineage>
        <taxon>Eukaryota</taxon>
        <taxon>Fungi</taxon>
        <taxon>Dikarya</taxon>
        <taxon>Basidiomycota</taxon>
        <taxon>Agaricomycotina</taxon>
        <taxon>Agaricomycetes</taxon>
        <taxon>Cantharellales</taxon>
        <taxon>Botryobasidiaceae</taxon>
        <taxon>Botryobasidium</taxon>
    </lineage>
</organism>
<dbReference type="HOGENOM" id="CLU_533146_0_0_1"/>
<reference evidence="3" key="1">
    <citation type="journal article" date="2014" name="Proc. Natl. Acad. Sci. U.S.A.">
        <title>Extensive sampling of basidiomycete genomes demonstrates inadequacy of the white-rot/brown-rot paradigm for wood decay fungi.</title>
        <authorList>
            <person name="Riley R."/>
            <person name="Salamov A.A."/>
            <person name="Brown D.W."/>
            <person name="Nagy L.G."/>
            <person name="Floudas D."/>
            <person name="Held B.W."/>
            <person name="Levasseur A."/>
            <person name="Lombard V."/>
            <person name="Morin E."/>
            <person name="Otillar R."/>
            <person name="Lindquist E.A."/>
            <person name="Sun H."/>
            <person name="LaButti K.M."/>
            <person name="Schmutz J."/>
            <person name="Jabbour D."/>
            <person name="Luo H."/>
            <person name="Baker S.E."/>
            <person name="Pisabarro A.G."/>
            <person name="Walton J.D."/>
            <person name="Blanchette R.A."/>
            <person name="Henrissat B."/>
            <person name="Martin F."/>
            <person name="Cullen D."/>
            <person name="Hibbett D.S."/>
            <person name="Grigoriev I.V."/>
        </authorList>
    </citation>
    <scope>NUCLEOTIDE SEQUENCE [LARGE SCALE GENOMIC DNA]</scope>
    <source>
        <strain evidence="3">FD-172 SS1</strain>
    </source>
</reference>
<feature type="region of interest" description="Disordered" evidence="1">
    <location>
        <begin position="171"/>
        <end position="256"/>
    </location>
</feature>
<evidence type="ECO:0000256" key="1">
    <source>
        <dbReference type="SAM" id="MobiDB-lite"/>
    </source>
</evidence>
<evidence type="ECO:0000313" key="3">
    <source>
        <dbReference type="Proteomes" id="UP000027195"/>
    </source>
</evidence>
<keyword evidence="3" id="KW-1185">Reference proteome</keyword>
<dbReference type="Proteomes" id="UP000027195">
    <property type="component" value="Unassembled WGS sequence"/>
</dbReference>
<evidence type="ECO:0000313" key="2">
    <source>
        <dbReference type="EMBL" id="KDQ16347.1"/>
    </source>
</evidence>
<feature type="compositionally biased region" description="Polar residues" evidence="1">
    <location>
        <begin position="247"/>
        <end position="256"/>
    </location>
</feature>
<accession>A0A067MWX5</accession>